<feature type="domain" description="Bacterial type II secretion system protein E" evidence="2">
    <location>
        <begin position="49"/>
        <end position="331"/>
    </location>
</feature>
<evidence type="ECO:0000256" key="1">
    <source>
        <dbReference type="ARBA" id="ARBA00006611"/>
    </source>
</evidence>
<protein>
    <submittedName>
        <fullName evidence="3">Flp pilus assembly complex ATPase component TadA</fullName>
    </submittedName>
</protein>
<dbReference type="EMBL" id="JALXSQ010000006">
    <property type="protein sequence ID" value="MCT2042269.1"/>
    <property type="molecule type" value="Genomic_DNA"/>
</dbReference>
<keyword evidence="4" id="KW-1185">Reference proteome</keyword>
<dbReference type="Proteomes" id="UP001525379">
    <property type="component" value="Unassembled WGS sequence"/>
</dbReference>
<proteinExistence type="inferred from homology"/>
<reference evidence="3 4" key="1">
    <citation type="submission" date="2022-04" db="EMBL/GenBank/DDBJ databases">
        <title>Human microbiome associated bacterial genomes.</title>
        <authorList>
            <person name="Sandstrom S."/>
            <person name="Salamzade R."/>
            <person name="Kalan L.R."/>
        </authorList>
    </citation>
    <scope>NUCLEOTIDE SEQUENCE [LARGE SCALE GENOMIC DNA]</scope>
    <source>
        <strain evidence="4">p3-SID1799</strain>
    </source>
</reference>
<accession>A0ABT2HVC5</accession>
<dbReference type="InterPro" id="IPR027417">
    <property type="entry name" value="P-loop_NTPase"/>
</dbReference>
<evidence type="ECO:0000259" key="2">
    <source>
        <dbReference type="Pfam" id="PF00437"/>
    </source>
</evidence>
<organism evidence="3 4">
    <name type="scientific">Pseudoclavibacter albus</name>
    <dbReference type="NCBI Taxonomy" id="272241"/>
    <lineage>
        <taxon>Bacteria</taxon>
        <taxon>Bacillati</taxon>
        <taxon>Actinomycetota</taxon>
        <taxon>Actinomycetes</taxon>
        <taxon>Micrococcales</taxon>
        <taxon>Microbacteriaceae</taxon>
        <taxon>Pseudoclavibacter</taxon>
    </lineage>
</organism>
<dbReference type="PANTHER" id="PTHR30486:SF6">
    <property type="entry name" value="TYPE IV PILUS RETRACTATION ATPASE PILT"/>
    <property type="match status" value="1"/>
</dbReference>
<dbReference type="SUPFAM" id="SSF52540">
    <property type="entry name" value="P-loop containing nucleoside triphosphate hydrolases"/>
    <property type="match status" value="1"/>
</dbReference>
<evidence type="ECO:0000313" key="4">
    <source>
        <dbReference type="Proteomes" id="UP001525379"/>
    </source>
</evidence>
<dbReference type="PANTHER" id="PTHR30486">
    <property type="entry name" value="TWITCHING MOTILITY PROTEIN PILT"/>
    <property type="match status" value="1"/>
</dbReference>
<sequence>MRDERERARAIVHEEVRRVAEQGLASRHGHGFDEQAMVREVLARVTGFGALQPYLDDPEIEEIWVNAPSRVFVGRGGVAELTPTVIPEHELRDLIERMLQSSGRRIDLSSPFVDASLPDGSRLHVAIPDVVRKYPAINIRKFTRRLRDLSHLVERDSLTHDAAQFLRAMVRSGASVLVSGATHTGKTTMVNALLASVSPHERIITVEETFELDLAARDVVAMQCRQASLEGSGEITLRRLVKEALRMRPDRLVVGEAREAEALDLLIAMNSGLPSMCTIHANSARDALQKLATLPLLAGRNIDADFIVPTIAQSLDLVVHLERAKDGHRQVHSILAPSGAVHARTIEAATIFERRGAALVATGSYPPKPRFEPLRAELRTALDGRIA</sequence>
<dbReference type="Gene3D" id="3.40.50.300">
    <property type="entry name" value="P-loop containing nucleotide triphosphate hydrolases"/>
    <property type="match status" value="1"/>
</dbReference>
<evidence type="ECO:0000313" key="3">
    <source>
        <dbReference type="EMBL" id="MCT2042269.1"/>
    </source>
</evidence>
<dbReference type="Gene3D" id="3.30.450.380">
    <property type="match status" value="1"/>
</dbReference>
<dbReference type="InterPro" id="IPR001482">
    <property type="entry name" value="T2SS/T4SS_dom"/>
</dbReference>
<comment type="similarity">
    <text evidence="1">Belongs to the GSP E family.</text>
</comment>
<dbReference type="Pfam" id="PF00437">
    <property type="entry name" value="T2SSE"/>
    <property type="match status" value="1"/>
</dbReference>
<name>A0ABT2HVC5_9MICO</name>
<dbReference type="InterPro" id="IPR050921">
    <property type="entry name" value="T4SS_GSP_E_ATPase"/>
</dbReference>
<comment type="caution">
    <text evidence="3">The sequence shown here is derived from an EMBL/GenBank/DDBJ whole genome shotgun (WGS) entry which is preliminary data.</text>
</comment>
<dbReference type="CDD" id="cd01130">
    <property type="entry name" value="VirB11-like_ATPase"/>
    <property type="match status" value="1"/>
</dbReference>
<gene>
    <name evidence="3" type="primary">tadA</name>
    <name evidence="3" type="ORF">M3D15_02785</name>
</gene>